<dbReference type="Proteomes" id="UP000479691">
    <property type="component" value="Unassembled WGS sequence"/>
</dbReference>
<dbReference type="EMBL" id="JAABOE010000018">
    <property type="protein sequence ID" value="KAF3186188.1"/>
    <property type="molecule type" value="Genomic_DNA"/>
</dbReference>
<evidence type="ECO:0000313" key="3">
    <source>
        <dbReference type="Proteomes" id="UP000479691"/>
    </source>
</evidence>
<accession>A0A7C8TZ91</accession>
<sequence length="567" mass="65095">MEEPKSSPESKLAESKLEPNSESKLESKLEPNSESKLESSSESRPESTSESKPELNPVESDTDSKPRSNYGSKVKSKVESNSESNPVYRPFNGLPPEVAICIFKCIPKEDLRNFARCSKWLYNGSFPYRFNTVILNPDAGEGATQNFDRPLPSFLWEDGLFYAETRKRITAVSFEKTYSWRDHIICLRTRFCGRRLLPDNVFTRLCNNLATLKHFPSLQRLHISYEIPSAAENNVFLAILNGINEHGSKFRESLEILDIMVFKTFESPGEMRDGDPAKESERYERMYSALSPANQEFLGKKIPDEEMGKLVRSKISALPQLMMAEISVNGVPWPFTSKRFHRIKRLEFYFIPFELSPLLRYLTLNTAAPSSMFTTYNILKVQDPHETKGSWEIGPQDSNISPSKTLSISDFTGLMTTIYADRKLAKFEEWVLQRFPKLVCLYICMAYNPATQYHILPQSFDILMQLKDLRIMTLPWPRSPAVILNPGGLASMVRKWKVSGMRKIEMVTFEGIRRLQPVNPEDPLDLRNWEKTRIQFSFVPDEVKGWELALGGDYKPSQFQDYVDTEA</sequence>
<protein>
    <recommendedName>
        <fullName evidence="4">F-box domain-containing protein</fullName>
    </recommendedName>
</protein>
<organism evidence="2 3">
    <name type="scientific">Orbilia oligospora</name>
    <name type="common">Nematode-trapping fungus</name>
    <name type="synonym">Arthrobotrys oligospora</name>
    <dbReference type="NCBI Taxonomy" id="2813651"/>
    <lineage>
        <taxon>Eukaryota</taxon>
        <taxon>Fungi</taxon>
        <taxon>Dikarya</taxon>
        <taxon>Ascomycota</taxon>
        <taxon>Pezizomycotina</taxon>
        <taxon>Orbiliomycetes</taxon>
        <taxon>Orbiliales</taxon>
        <taxon>Orbiliaceae</taxon>
        <taxon>Orbilia</taxon>
    </lineage>
</organism>
<dbReference type="SUPFAM" id="SSF81383">
    <property type="entry name" value="F-box domain"/>
    <property type="match status" value="1"/>
</dbReference>
<reference evidence="2 3" key="1">
    <citation type="submission" date="2019-06" db="EMBL/GenBank/DDBJ databases">
        <authorList>
            <person name="Palmer J.M."/>
        </authorList>
    </citation>
    <scope>NUCLEOTIDE SEQUENCE [LARGE SCALE GENOMIC DNA]</scope>
    <source>
        <strain evidence="2 3">TWF788</strain>
    </source>
</reference>
<feature type="region of interest" description="Disordered" evidence="1">
    <location>
        <begin position="1"/>
        <end position="89"/>
    </location>
</feature>
<feature type="compositionally biased region" description="Basic and acidic residues" evidence="1">
    <location>
        <begin position="1"/>
        <end position="53"/>
    </location>
</feature>
<evidence type="ECO:0000256" key="1">
    <source>
        <dbReference type="SAM" id="MobiDB-lite"/>
    </source>
</evidence>
<name>A0A7C8TZ91_ORBOL</name>
<comment type="caution">
    <text evidence="2">The sequence shown here is derived from an EMBL/GenBank/DDBJ whole genome shotgun (WGS) entry which is preliminary data.</text>
</comment>
<gene>
    <name evidence="2" type="ORF">TWF788_003648</name>
</gene>
<evidence type="ECO:0000313" key="2">
    <source>
        <dbReference type="EMBL" id="KAF3186188.1"/>
    </source>
</evidence>
<proteinExistence type="predicted"/>
<evidence type="ECO:0008006" key="4">
    <source>
        <dbReference type="Google" id="ProtNLM"/>
    </source>
</evidence>
<dbReference type="AlphaFoldDB" id="A0A7C8TZ91"/>
<dbReference type="InterPro" id="IPR036047">
    <property type="entry name" value="F-box-like_dom_sf"/>
</dbReference>